<dbReference type="PIRSF" id="PIRSF001439">
    <property type="entry name" value="CryM"/>
    <property type="match status" value="1"/>
</dbReference>
<name>A0A151ACL0_9EURY</name>
<gene>
    <name evidence="1" type="primary">ala_3</name>
    <name evidence="1" type="ORF">HAPAU_19940</name>
</gene>
<dbReference type="Gene3D" id="3.40.50.720">
    <property type="entry name" value="NAD(P)-binding Rossmann-like Domain"/>
    <property type="match status" value="1"/>
</dbReference>
<evidence type="ECO:0000313" key="2">
    <source>
        <dbReference type="Proteomes" id="UP000075321"/>
    </source>
</evidence>
<dbReference type="EMBL" id="LTAZ01000005">
    <property type="protein sequence ID" value="KYH25324.1"/>
    <property type="molecule type" value="Genomic_DNA"/>
</dbReference>
<comment type="caution">
    <text evidence="1">The sequence shown here is derived from an EMBL/GenBank/DDBJ whole genome shotgun (WGS) entry which is preliminary data.</text>
</comment>
<dbReference type="Gene3D" id="3.30.1780.10">
    <property type="entry name" value="ornithine cyclodeaminase, domain 1"/>
    <property type="match status" value="1"/>
</dbReference>
<keyword evidence="2" id="KW-1185">Reference proteome</keyword>
<protein>
    <submittedName>
        <fullName evidence="1">Alanine dehydrogenase</fullName>
        <ecNumber evidence="1">1.4.1.1</ecNumber>
    </submittedName>
</protein>
<dbReference type="OrthoDB" id="214116at2157"/>
<dbReference type="SUPFAM" id="SSF51735">
    <property type="entry name" value="NAD(P)-binding Rossmann-fold domains"/>
    <property type="match status" value="1"/>
</dbReference>
<dbReference type="EC" id="1.4.1.1" evidence="1"/>
<dbReference type="PATRIC" id="fig|1008153.3.peg.2027"/>
<organism evidence="1 2">
    <name type="scientific">Halalkalicoccus paucihalophilus</name>
    <dbReference type="NCBI Taxonomy" id="1008153"/>
    <lineage>
        <taxon>Archaea</taxon>
        <taxon>Methanobacteriati</taxon>
        <taxon>Methanobacteriota</taxon>
        <taxon>Stenosarchaea group</taxon>
        <taxon>Halobacteria</taxon>
        <taxon>Halobacteriales</taxon>
        <taxon>Halococcaceae</taxon>
        <taxon>Halalkalicoccus</taxon>
    </lineage>
</organism>
<sequence>MIRLLSDTDVAALLDLEELLPVIEKAFLAQGRGEVERPERPHFPLGIGLESDEPLGTGLTMPAYVHGEECYATKLASVHPGNPKRGVATVNAQIAVTDARTGAPQAYMDGTRVTGARTGCIGGLAARYLVDDPLTVGVIGAGTQARWGSRAIAAGSAVDLVKIYSPSDSKERCAADLADRGIPAEAVATPEGAVSGSDVVLTATPSEQPVFPGNVLESDALVVAVGAYDEGMRELDAETIERAEAVLADVPEEAIHTGDLCDSGLDLEDLVPLSDVFEGDFSRPAGIVVLCSVGSAVLDAATAGHLVERAEETGRGTTASLR</sequence>
<dbReference type="PANTHER" id="PTHR13812">
    <property type="entry name" value="KETIMINE REDUCTASE MU-CRYSTALLIN"/>
    <property type="match status" value="1"/>
</dbReference>
<dbReference type="Proteomes" id="UP000075321">
    <property type="component" value="Unassembled WGS sequence"/>
</dbReference>
<dbReference type="RefSeq" id="WP_066382056.1">
    <property type="nucleotide sequence ID" value="NZ_LTAZ01000005.1"/>
</dbReference>
<dbReference type="Pfam" id="PF02423">
    <property type="entry name" value="OCD_Mu_crystall"/>
    <property type="match status" value="1"/>
</dbReference>
<dbReference type="AlphaFoldDB" id="A0A151ACL0"/>
<accession>A0A151ACL0</accession>
<dbReference type="InterPro" id="IPR036291">
    <property type="entry name" value="NAD(P)-bd_dom_sf"/>
</dbReference>
<dbReference type="InterPro" id="IPR023401">
    <property type="entry name" value="ODC_N"/>
</dbReference>
<dbReference type="GO" id="GO:0000286">
    <property type="term" value="F:alanine dehydrogenase activity"/>
    <property type="evidence" value="ECO:0007669"/>
    <property type="project" value="UniProtKB-EC"/>
</dbReference>
<evidence type="ECO:0000313" key="1">
    <source>
        <dbReference type="EMBL" id="KYH25324.1"/>
    </source>
</evidence>
<dbReference type="InterPro" id="IPR003462">
    <property type="entry name" value="ODC_Mu_crystall"/>
</dbReference>
<proteinExistence type="predicted"/>
<dbReference type="GO" id="GO:0005737">
    <property type="term" value="C:cytoplasm"/>
    <property type="evidence" value="ECO:0007669"/>
    <property type="project" value="TreeGrafter"/>
</dbReference>
<dbReference type="PANTHER" id="PTHR13812:SF19">
    <property type="entry name" value="KETIMINE REDUCTASE MU-CRYSTALLIN"/>
    <property type="match status" value="1"/>
</dbReference>
<reference evidence="1 2" key="1">
    <citation type="submission" date="2016-02" db="EMBL/GenBank/DDBJ databases">
        <title>Genome sequence of Halalkalicoccus paucihalophilus DSM 24557.</title>
        <authorList>
            <person name="Poehlein A."/>
            <person name="Daniel R."/>
        </authorList>
    </citation>
    <scope>NUCLEOTIDE SEQUENCE [LARGE SCALE GENOMIC DNA]</scope>
    <source>
        <strain evidence="1 2">DSM 24557</strain>
    </source>
</reference>
<keyword evidence="1" id="KW-0560">Oxidoreductase</keyword>